<proteinExistence type="predicted"/>
<accession>A0A2P6C827</accession>
<gene>
    <name evidence="7" type="ORF">BTO14_13685</name>
</gene>
<dbReference type="InterPro" id="IPR051533">
    <property type="entry name" value="WaaL-like"/>
</dbReference>
<feature type="transmembrane region" description="Helical" evidence="5">
    <location>
        <begin position="104"/>
        <end position="127"/>
    </location>
</feature>
<dbReference type="AlphaFoldDB" id="A0A2P6C827"/>
<evidence type="ECO:0000256" key="2">
    <source>
        <dbReference type="ARBA" id="ARBA00022692"/>
    </source>
</evidence>
<evidence type="ECO:0000313" key="7">
    <source>
        <dbReference type="EMBL" id="PQJ69081.1"/>
    </source>
</evidence>
<keyword evidence="3 5" id="KW-1133">Transmembrane helix</keyword>
<feature type="transmembrane region" description="Helical" evidence="5">
    <location>
        <begin position="346"/>
        <end position="364"/>
    </location>
</feature>
<evidence type="ECO:0000256" key="3">
    <source>
        <dbReference type="ARBA" id="ARBA00022989"/>
    </source>
</evidence>
<feature type="transmembrane region" description="Helical" evidence="5">
    <location>
        <begin position="232"/>
        <end position="250"/>
    </location>
</feature>
<sequence length="395" mass="47470">MKKASLFLLPLAVSFPIEKLSSFFLVLFLLTQLILFFLKKKHLTFTYKIFKNPLVILFFFTFFLLKLRTSLGGWDRDLSLLLIPMFFSFRKLKQEDIYFILKWFVYLFGLGLITCLFYEIIAEFYFYNYVNEWKLIEHYKNNHIFYLVHSISERIGFHHIYLSLYMFCGFIVSHWLLSEKVIDSIRERWFIIILMIFFFLFSFLSISRMTIISFIIYFLGVVFYSLKKRNKINYSLIIFFIFIGVSTVFFSNKFTERFKNIKNDPRINLFNLSVDLSQEAFFLGYGARRGEELLIEKQRKEGGNVYYNNSHNQYLDYLLKGGGLMLLFFLTLLFLLSKYFIVNNLYIGYIFVFFFALQCLTEALMERYRGIILFSFLISIFLKLVSFKSEKKIIN</sequence>
<protein>
    <recommendedName>
        <fullName evidence="6">O-antigen ligase-related domain-containing protein</fullName>
    </recommendedName>
</protein>
<comment type="caution">
    <text evidence="7">The sequence shown here is derived from an EMBL/GenBank/DDBJ whole genome shotgun (WGS) entry which is preliminary data.</text>
</comment>
<feature type="domain" description="O-antigen ligase-related" evidence="6">
    <location>
        <begin position="194"/>
        <end position="330"/>
    </location>
</feature>
<feature type="transmembrane region" description="Helical" evidence="5">
    <location>
        <begin position="371"/>
        <end position="387"/>
    </location>
</feature>
<dbReference type="RefSeq" id="WP_105050013.1">
    <property type="nucleotide sequence ID" value="NZ_CP150661.1"/>
</dbReference>
<evidence type="ECO:0000256" key="4">
    <source>
        <dbReference type="ARBA" id="ARBA00023136"/>
    </source>
</evidence>
<feature type="transmembrane region" description="Helical" evidence="5">
    <location>
        <begin position="189"/>
        <end position="220"/>
    </location>
</feature>
<feature type="transmembrane region" description="Helical" evidence="5">
    <location>
        <begin position="20"/>
        <end position="38"/>
    </location>
</feature>
<keyword evidence="4 5" id="KW-0472">Membrane</keyword>
<dbReference type="PANTHER" id="PTHR37422:SF13">
    <property type="entry name" value="LIPOPOLYSACCHARIDE BIOSYNTHESIS PROTEIN PA4999-RELATED"/>
    <property type="match status" value="1"/>
</dbReference>
<dbReference type="GO" id="GO:0016020">
    <property type="term" value="C:membrane"/>
    <property type="evidence" value="ECO:0007669"/>
    <property type="project" value="UniProtKB-SubCell"/>
</dbReference>
<feature type="transmembrane region" description="Helical" evidence="5">
    <location>
        <begin position="317"/>
        <end position="340"/>
    </location>
</feature>
<dbReference type="EMBL" id="MSCK01000002">
    <property type="protein sequence ID" value="PQJ69081.1"/>
    <property type="molecule type" value="Genomic_DNA"/>
</dbReference>
<reference evidence="7 8" key="1">
    <citation type="submission" date="2016-12" db="EMBL/GenBank/DDBJ databases">
        <title>Trade-off between light-utilization and light-protection in marine flavobacteria.</title>
        <authorList>
            <person name="Kumagai Y."/>
            <person name="Yoshizawa S."/>
            <person name="Kogure K."/>
            <person name="Iwasaki W."/>
        </authorList>
    </citation>
    <scope>NUCLEOTIDE SEQUENCE [LARGE SCALE GENOMIC DNA]</scope>
    <source>
        <strain evidence="7 8">KCTC 12100</strain>
    </source>
</reference>
<dbReference type="Proteomes" id="UP000247345">
    <property type="component" value="Unassembled WGS sequence"/>
</dbReference>
<evidence type="ECO:0000259" key="6">
    <source>
        <dbReference type="Pfam" id="PF04932"/>
    </source>
</evidence>
<keyword evidence="2 5" id="KW-0812">Transmembrane</keyword>
<evidence type="ECO:0000313" key="8">
    <source>
        <dbReference type="Proteomes" id="UP000247345"/>
    </source>
</evidence>
<evidence type="ECO:0000256" key="5">
    <source>
        <dbReference type="SAM" id="Phobius"/>
    </source>
</evidence>
<name>A0A2P6C827_9FLAO</name>
<dbReference type="InterPro" id="IPR007016">
    <property type="entry name" value="O-antigen_ligase-rel_domated"/>
</dbReference>
<feature type="transmembrane region" description="Helical" evidence="5">
    <location>
        <begin position="155"/>
        <end position="177"/>
    </location>
</feature>
<organism evidence="7 8">
    <name type="scientific">Polaribacter butkevichii</name>
    <dbReference type="NCBI Taxonomy" id="218490"/>
    <lineage>
        <taxon>Bacteria</taxon>
        <taxon>Pseudomonadati</taxon>
        <taxon>Bacteroidota</taxon>
        <taxon>Flavobacteriia</taxon>
        <taxon>Flavobacteriales</taxon>
        <taxon>Flavobacteriaceae</taxon>
    </lineage>
</organism>
<feature type="transmembrane region" description="Helical" evidence="5">
    <location>
        <begin position="50"/>
        <end position="67"/>
    </location>
</feature>
<dbReference type="PANTHER" id="PTHR37422">
    <property type="entry name" value="TEICHURONIC ACID BIOSYNTHESIS PROTEIN TUAE"/>
    <property type="match status" value="1"/>
</dbReference>
<comment type="subcellular location">
    <subcellularLocation>
        <location evidence="1">Membrane</location>
        <topology evidence="1">Multi-pass membrane protein</topology>
    </subcellularLocation>
</comment>
<dbReference type="Pfam" id="PF04932">
    <property type="entry name" value="Wzy_C"/>
    <property type="match status" value="1"/>
</dbReference>
<keyword evidence="8" id="KW-1185">Reference proteome</keyword>
<evidence type="ECO:0000256" key="1">
    <source>
        <dbReference type="ARBA" id="ARBA00004141"/>
    </source>
</evidence>